<feature type="domain" description="NodB homology" evidence="1">
    <location>
        <begin position="76"/>
        <end position="196"/>
    </location>
</feature>
<organism evidence="2 3">
    <name type="scientific">Candidatus Giovannonibacteria bacterium GW2011_GWB1_47_6b</name>
    <dbReference type="NCBI Taxonomy" id="1618655"/>
    <lineage>
        <taxon>Bacteria</taxon>
        <taxon>Candidatus Giovannoniibacteriota</taxon>
    </lineage>
</organism>
<proteinExistence type="predicted"/>
<evidence type="ECO:0000259" key="1">
    <source>
        <dbReference type="Pfam" id="PF01522"/>
    </source>
</evidence>
<dbReference type="SUPFAM" id="SSF88713">
    <property type="entry name" value="Glycoside hydrolase/deacetylase"/>
    <property type="match status" value="1"/>
</dbReference>
<dbReference type="AlphaFoldDB" id="A0A0G1W401"/>
<dbReference type="GO" id="GO:0016810">
    <property type="term" value="F:hydrolase activity, acting on carbon-nitrogen (but not peptide) bonds"/>
    <property type="evidence" value="ECO:0007669"/>
    <property type="project" value="InterPro"/>
</dbReference>
<dbReference type="Proteomes" id="UP000034682">
    <property type="component" value="Unassembled WGS sequence"/>
</dbReference>
<accession>A0A0G1W401</accession>
<dbReference type="Gene3D" id="3.20.20.370">
    <property type="entry name" value="Glycoside hydrolase/deacetylase"/>
    <property type="match status" value="1"/>
</dbReference>
<evidence type="ECO:0000313" key="2">
    <source>
        <dbReference type="EMBL" id="KKU77030.1"/>
    </source>
</evidence>
<name>A0A0G1W401_9BACT</name>
<evidence type="ECO:0000313" key="3">
    <source>
        <dbReference type="Proteomes" id="UP000034682"/>
    </source>
</evidence>
<reference evidence="2 3" key="1">
    <citation type="journal article" date="2015" name="Nature">
        <title>rRNA introns, odd ribosomes, and small enigmatic genomes across a large radiation of phyla.</title>
        <authorList>
            <person name="Brown C.T."/>
            <person name="Hug L.A."/>
            <person name="Thomas B.C."/>
            <person name="Sharon I."/>
            <person name="Castelle C.J."/>
            <person name="Singh A."/>
            <person name="Wilkins M.J."/>
            <person name="Williams K.H."/>
            <person name="Banfield J.F."/>
        </authorList>
    </citation>
    <scope>NUCLEOTIDE SEQUENCE [LARGE SCALE GENOMIC DNA]</scope>
</reference>
<comment type="caution">
    <text evidence="2">The sequence shown here is derived from an EMBL/GenBank/DDBJ whole genome shotgun (WGS) entry which is preliminary data.</text>
</comment>
<protein>
    <submittedName>
        <fullName evidence="2">Polysaccharide deacetylase</fullName>
    </submittedName>
</protein>
<sequence>MNISLLARKIYRLVKSGSAKAKDYKNYARYLADAPASYSTALFNLTVDLELAWSRARKNDGATTLAESLRRGRLARKNFPALLSLLDSYGIPATFAIVGHVALDNCSDHNQPPKFHPDWINGDWYDIDPKSDDNYYGLDLVKELLKGPGHEIASHSFSHVDFSDEFTGADVAAFEIAESRRVIEKLGAPLDTFVFPNNRPAFVDILAKNNFTIYRNSKNGKIARDQYGCWQFPVGIWISPNAFGSKEAIKLVKTAIQKQQLVNFWFHLHEFAGEKQLREFFEPVLRFVSESARQGLIRPDTMRGIVKAIR</sequence>
<dbReference type="InterPro" id="IPR002509">
    <property type="entry name" value="NODB_dom"/>
</dbReference>
<dbReference type="GO" id="GO:0005975">
    <property type="term" value="P:carbohydrate metabolic process"/>
    <property type="evidence" value="ECO:0007669"/>
    <property type="project" value="InterPro"/>
</dbReference>
<dbReference type="Pfam" id="PF01522">
    <property type="entry name" value="Polysacc_deac_1"/>
    <property type="match status" value="1"/>
</dbReference>
<gene>
    <name evidence="2" type="ORF">UY02_C0008G0010</name>
</gene>
<dbReference type="EMBL" id="LCOK01000008">
    <property type="protein sequence ID" value="KKU77030.1"/>
    <property type="molecule type" value="Genomic_DNA"/>
</dbReference>
<dbReference type="InterPro" id="IPR011330">
    <property type="entry name" value="Glyco_hydro/deAcase_b/a-brl"/>
</dbReference>
<dbReference type="PROSITE" id="PS50096">
    <property type="entry name" value="IQ"/>
    <property type="match status" value="1"/>
</dbReference>